<comment type="caution">
    <text evidence="8">The sequence shown here is derived from an EMBL/GenBank/DDBJ whole genome shotgun (WGS) entry which is preliminary data.</text>
</comment>
<sequence length="219" mass="23900">MTINRLAKFIVSLSLFIAIAFAVQQGFFEHIADSNWVAKFVKEQGKQAVVVLMAMGAAYAALGAPRQLLAFAFGFAFGAVEGALLALVATELGCILSFYAAKWLFRSSLQRKFNKSLMKFERLVKDNTTLKVLMIRLLPIGSNLFTNVAAGATTVPAQGFFLGSFIGYIPQTLIFAYAGAGIGLSEHEKILISIALFIVSSVIGSLLYRSQFRRKVQEL</sequence>
<evidence type="ECO:0000256" key="3">
    <source>
        <dbReference type="ARBA" id="ARBA00022692"/>
    </source>
</evidence>
<feature type="transmembrane region" description="Helical" evidence="6">
    <location>
        <begin position="190"/>
        <end position="208"/>
    </location>
</feature>
<protein>
    <recommendedName>
        <fullName evidence="6">TVP38/TMEM64 family membrane protein</fullName>
    </recommendedName>
</protein>
<keyword evidence="9" id="KW-1185">Reference proteome</keyword>
<comment type="subcellular location">
    <subcellularLocation>
        <location evidence="1 6">Cell membrane</location>
        <topology evidence="1 6">Multi-pass membrane protein</topology>
    </subcellularLocation>
</comment>
<evidence type="ECO:0000256" key="2">
    <source>
        <dbReference type="ARBA" id="ARBA00022475"/>
    </source>
</evidence>
<comment type="similarity">
    <text evidence="6">Belongs to the TVP38/TMEM64 family.</text>
</comment>
<keyword evidence="2 6" id="KW-1003">Cell membrane</keyword>
<feature type="transmembrane region" description="Helical" evidence="6">
    <location>
        <begin position="49"/>
        <end position="77"/>
    </location>
</feature>
<evidence type="ECO:0000256" key="1">
    <source>
        <dbReference type="ARBA" id="ARBA00004651"/>
    </source>
</evidence>
<proteinExistence type="inferred from homology"/>
<feature type="transmembrane region" description="Helical" evidence="6">
    <location>
        <begin position="83"/>
        <end position="105"/>
    </location>
</feature>
<evidence type="ECO:0000313" key="9">
    <source>
        <dbReference type="Proteomes" id="UP000617555"/>
    </source>
</evidence>
<evidence type="ECO:0000256" key="5">
    <source>
        <dbReference type="ARBA" id="ARBA00023136"/>
    </source>
</evidence>
<keyword evidence="4 6" id="KW-1133">Transmembrane helix</keyword>
<name>A0ABQ1J6J9_9GAMM</name>
<feature type="transmembrane region" description="Helical" evidence="6">
    <location>
        <begin position="6"/>
        <end position="28"/>
    </location>
</feature>
<evidence type="ECO:0000313" key="8">
    <source>
        <dbReference type="EMBL" id="GGB59109.1"/>
    </source>
</evidence>
<dbReference type="PANTHER" id="PTHR12677:SF59">
    <property type="entry name" value="GOLGI APPARATUS MEMBRANE PROTEIN TVP38-RELATED"/>
    <property type="match status" value="1"/>
</dbReference>
<gene>
    <name evidence="8" type="ORF">GCM10011607_19670</name>
</gene>
<dbReference type="Pfam" id="PF09335">
    <property type="entry name" value="VTT_dom"/>
    <property type="match status" value="1"/>
</dbReference>
<feature type="transmembrane region" description="Helical" evidence="6">
    <location>
        <begin position="165"/>
        <end position="184"/>
    </location>
</feature>
<dbReference type="Proteomes" id="UP000617555">
    <property type="component" value="Unassembled WGS sequence"/>
</dbReference>
<feature type="domain" description="VTT" evidence="7">
    <location>
        <begin position="65"/>
        <end position="180"/>
    </location>
</feature>
<organism evidence="8 9">
    <name type="scientific">Shewanella inventionis</name>
    <dbReference type="NCBI Taxonomy" id="1738770"/>
    <lineage>
        <taxon>Bacteria</taxon>
        <taxon>Pseudomonadati</taxon>
        <taxon>Pseudomonadota</taxon>
        <taxon>Gammaproteobacteria</taxon>
        <taxon>Alteromonadales</taxon>
        <taxon>Shewanellaceae</taxon>
        <taxon>Shewanella</taxon>
    </lineage>
</organism>
<evidence type="ECO:0000259" key="7">
    <source>
        <dbReference type="Pfam" id="PF09335"/>
    </source>
</evidence>
<keyword evidence="3 6" id="KW-0812">Transmembrane</keyword>
<dbReference type="EMBL" id="BMII01000015">
    <property type="protein sequence ID" value="GGB59109.1"/>
    <property type="molecule type" value="Genomic_DNA"/>
</dbReference>
<dbReference type="InterPro" id="IPR032816">
    <property type="entry name" value="VTT_dom"/>
</dbReference>
<dbReference type="InterPro" id="IPR015414">
    <property type="entry name" value="TMEM64"/>
</dbReference>
<evidence type="ECO:0000256" key="6">
    <source>
        <dbReference type="RuleBase" id="RU366058"/>
    </source>
</evidence>
<dbReference type="PANTHER" id="PTHR12677">
    <property type="entry name" value="GOLGI APPARATUS MEMBRANE PROTEIN TVP38-RELATED"/>
    <property type="match status" value="1"/>
</dbReference>
<accession>A0ABQ1J6J9</accession>
<keyword evidence="5 6" id="KW-0472">Membrane</keyword>
<evidence type="ECO:0000256" key="4">
    <source>
        <dbReference type="ARBA" id="ARBA00022989"/>
    </source>
</evidence>
<reference evidence="9" key="1">
    <citation type="journal article" date="2019" name="Int. J. Syst. Evol. Microbiol.">
        <title>The Global Catalogue of Microorganisms (GCM) 10K type strain sequencing project: providing services to taxonomists for standard genome sequencing and annotation.</title>
        <authorList>
            <consortium name="The Broad Institute Genomics Platform"/>
            <consortium name="The Broad Institute Genome Sequencing Center for Infectious Disease"/>
            <person name="Wu L."/>
            <person name="Ma J."/>
        </authorList>
    </citation>
    <scope>NUCLEOTIDE SEQUENCE [LARGE SCALE GENOMIC DNA]</scope>
    <source>
        <strain evidence="9">CGMCC 1.15339</strain>
    </source>
</reference>